<sequence>MIEWDTLLAKMDDRKDYGEKRMIGYALLGDRLYCVVFTDRGNERRIISLRKANQREVKYYVSQI</sequence>
<organism evidence="1 2">
    <name type="scientific">Nitrosomonas nitrosa</name>
    <dbReference type="NCBI Taxonomy" id="52442"/>
    <lineage>
        <taxon>Bacteria</taxon>
        <taxon>Pseudomonadati</taxon>
        <taxon>Pseudomonadota</taxon>
        <taxon>Betaproteobacteria</taxon>
        <taxon>Nitrosomonadales</taxon>
        <taxon>Nitrosomonadaceae</taxon>
        <taxon>Nitrosomonas</taxon>
    </lineage>
</organism>
<dbReference type="Gene3D" id="3.10.450.530">
    <property type="entry name" value="Ribonuclease toxin, BrnT, of type II toxin-antitoxin system"/>
    <property type="match status" value="1"/>
</dbReference>
<protein>
    <recommendedName>
        <fullName evidence="3">BrnT family toxin</fullName>
    </recommendedName>
</protein>
<evidence type="ECO:0000313" key="1">
    <source>
        <dbReference type="EMBL" id="CAE6484859.1"/>
    </source>
</evidence>
<evidence type="ECO:0000313" key="2">
    <source>
        <dbReference type="Proteomes" id="UP000601736"/>
    </source>
</evidence>
<dbReference type="InterPro" id="IPR007460">
    <property type="entry name" value="BrnT_toxin"/>
</dbReference>
<dbReference type="AlphaFoldDB" id="A0A8H8YYF8"/>
<evidence type="ECO:0008006" key="3">
    <source>
        <dbReference type="Google" id="ProtNLM"/>
    </source>
</evidence>
<dbReference type="InterPro" id="IPR038573">
    <property type="entry name" value="BrnT_sf"/>
</dbReference>
<dbReference type="EMBL" id="CAJNAP010000001">
    <property type="protein sequence ID" value="CAE6484859.1"/>
    <property type="molecule type" value="Genomic_DNA"/>
</dbReference>
<dbReference type="Pfam" id="PF04365">
    <property type="entry name" value="BrnT_toxin"/>
    <property type="match status" value="1"/>
</dbReference>
<reference evidence="1" key="1">
    <citation type="submission" date="2021-02" db="EMBL/GenBank/DDBJ databases">
        <authorList>
            <person name="Han P."/>
        </authorList>
    </citation>
    <scope>NUCLEOTIDE SEQUENCE</scope>
    <source>
        <strain evidence="1">Nitrosomonas nitrosa 18-3D</strain>
    </source>
</reference>
<comment type="caution">
    <text evidence="1">The sequence shown here is derived from an EMBL/GenBank/DDBJ whole genome shotgun (WGS) entry which is preliminary data.</text>
</comment>
<proteinExistence type="predicted"/>
<name>A0A8H8YYF8_9PROT</name>
<accession>A0A8H8YYF8</accession>
<dbReference type="Proteomes" id="UP000601736">
    <property type="component" value="Unassembled WGS sequence"/>
</dbReference>
<gene>
    <name evidence="1" type="ORF">NMYAN_10215</name>
</gene>